<proteinExistence type="inferred from homology"/>
<dbReference type="STRING" id="106549.A0A540NRA4"/>
<dbReference type="AlphaFoldDB" id="A0A540NRA4"/>
<dbReference type="Gene3D" id="3.30.559.10">
    <property type="entry name" value="Chloramphenicol acetyltransferase-like domain"/>
    <property type="match status" value="2"/>
</dbReference>
<dbReference type="InterPro" id="IPR023213">
    <property type="entry name" value="CAT-like_dom_sf"/>
</dbReference>
<evidence type="ECO:0000313" key="5">
    <source>
        <dbReference type="Proteomes" id="UP000315295"/>
    </source>
</evidence>
<dbReference type="EMBL" id="VIEB01000009">
    <property type="protein sequence ID" value="TQE13578.1"/>
    <property type="molecule type" value="Genomic_DNA"/>
</dbReference>
<dbReference type="PANTHER" id="PTHR31623">
    <property type="entry name" value="F21J9.9"/>
    <property type="match status" value="1"/>
</dbReference>
<sequence>MVSEMKVQVLNKETIKPSSPTPPDLRNLRLSFFDQFEPEIFIPLLLFYRNKPCAAVADDQERSNFLKTSLSEALTHFYPFAGEFQRNDSICCNDHGVAFLQAQVNCYMSMVFDRPDDGILEQLVPTDKESTLSNTDYLLLIQANFFECGGLAIGVSFAHKVSDAFTICKFIERWAAIALGSASTTTDHHVVLPGEFGVSASLFPPLDIFNSPDFAVTLSTEGSITRRFVFDASKIATLKSKAASTTPNPTRVEVVSALIWKCAIQASRSKLGIIKPSMLCPIVNMRKRSRQALAENILGNCVWYFAAMTVESEIEHESLVAKLRKGIEEHTEKYPNGVSGNDIIEAAKESGGSKLLDSDDLDIYTCSSWCRFSFYEADFGWGKPSWVSVRSLYKNTILLMDMRDGDGIEASLTLKEDDMALFESSEELLAYASPNPTVIL</sequence>
<evidence type="ECO:0008006" key="6">
    <source>
        <dbReference type="Google" id="ProtNLM"/>
    </source>
</evidence>
<keyword evidence="5" id="KW-1185">Reference proteome</keyword>
<accession>A0A540NRA4</accession>
<name>A0A540NRA4_MALBA</name>
<keyword evidence="2" id="KW-0808">Transferase</keyword>
<gene>
    <name evidence="4" type="ORF">C1H46_000585</name>
</gene>
<evidence type="ECO:0000256" key="2">
    <source>
        <dbReference type="ARBA" id="ARBA00022679"/>
    </source>
</evidence>
<keyword evidence="3" id="KW-0012">Acyltransferase</keyword>
<dbReference type="Pfam" id="PF02458">
    <property type="entry name" value="Transferase"/>
    <property type="match status" value="1"/>
</dbReference>
<dbReference type="PANTHER" id="PTHR31623:SF122">
    <property type="entry name" value="HXXXD-TYPE ACYL-TRANSFERASE FAMILY PROTEIN"/>
    <property type="match status" value="1"/>
</dbReference>
<evidence type="ECO:0000313" key="4">
    <source>
        <dbReference type="EMBL" id="TQE13578.1"/>
    </source>
</evidence>
<protein>
    <recommendedName>
        <fullName evidence="6">BAHD acyltransferase</fullName>
    </recommendedName>
</protein>
<dbReference type="GO" id="GO:0016746">
    <property type="term" value="F:acyltransferase activity"/>
    <property type="evidence" value="ECO:0007669"/>
    <property type="project" value="UniProtKB-KW"/>
</dbReference>
<dbReference type="Proteomes" id="UP000315295">
    <property type="component" value="Unassembled WGS sequence"/>
</dbReference>
<comment type="similarity">
    <text evidence="1">Belongs to the plant acyltransferase family.</text>
</comment>
<organism evidence="4 5">
    <name type="scientific">Malus baccata</name>
    <name type="common">Siberian crab apple</name>
    <name type="synonym">Pyrus baccata</name>
    <dbReference type="NCBI Taxonomy" id="106549"/>
    <lineage>
        <taxon>Eukaryota</taxon>
        <taxon>Viridiplantae</taxon>
        <taxon>Streptophyta</taxon>
        <taxon>Embryophyta</taxon>
        <taxon>Tracheophyta</taxon>
        <taxon>Spermatophyta</taxon>
        <taxon>Magnoliopsida</taxon>
        <taxon>eudicotyledons</taxon>
        <taxon>Gunneridae</taxon>
        <taxon>Pentapetalae</taxon>
        <taxon>rosids</taxon>
        <taxon>fabids</taxon>
        <taxon>Rosales</taxon>
        <taxon>Rosaceae</taxon>
        <taxon>Amygdaloideae</taxon>
        <taxon>Maleae</taxon>
        <taxon>Malus</taxon>
    </lineage>
</organism>
<comment type="caution">
    <text evidence="4">The sequence shown here is derived from an EMBL/GenBank/DDBJ whole genome shotgun (WGS) entry which is preliminary data.</text>
</comment>
<reference evidence="4 5" key="1">
    <citation type="journal article" date="2019" name="G3 (Bethesda)">
        <title>Sequencing of a Wild Apple (Malus baccata) Genome Unravels the Differences Between Cultivated and Wild Apple Species Regarding Disease Resistance and Cold Tolerance.</title>
        <authorList>
            <person name="Chen X."/>
        </authorList>
    </citation>
    <scope>NUCLEOTIDE SEQUENCE [LARGE SCALE GENOMIC DNA]</scope>
    <source>
        <strain evidence="5">cv. Shandingzi</strain>
        <tissue evidence="4">Leaves</tissue>
    </source>
</reference>
<evidence type="ECO:0000256" key="1">
    <source>
        <dbReference type="ARBA" id="ARBA00009861"/>
    </source>
</evidence>
<evidence type="ECO:0000256" key="3">
    <source>
        <dbReference type="ARBA" id="ARBA00023315"/>
    </source>
</evidence>